<dbReference type="FunFam" id="3.40.640.10:FF:000014">
    <property type="entry name" value="Adenosylmethionine-8-amino-7-oxononanoate aminotransferase, probable"/>
    <property type="match status" value="1"/>
</dbReference>
<keyword evidence="2" id="KW-0032">Aminotransferase</keyword>
<dbReference type="GO" id="GO:0005829">
    <property type="term" value="C:cytosol"/>
    <property type="evidence" value="ECO:0007669"/>
    <property type="project" value="TreeGrafter"/>
</dbReference>
<dbReference type="PROSITE" id="PS00600">
    <property type="entry name" value="AA_TRANSFER_CLASS_3"/>
    <property type="match status" value="1"/>
</dbReference>
<organism evidence="5">
    <name type="scientific">marine metagenome</name>
    <dbReference type="NCBI Taxonomy" id="408172"/>
    <lineage>
        <taxon>unclassified sequences</taxon>
        <taxon>metagenomes</taxon>
        <taxon>ecological metagenomes</taxon>
    </lineage>
</organism>
<dbReference type="GO" id="GO:0030170">
    <property type="term" value="F:pyridoxal phosphate binding"/>
    <property type="evidence" value="ECO:0007669"/>
    <property type="project" value="InterPro"/>
</dbReference>
<keyword evidence="3" id="KW-0808">Transferase</keyword>
<evidence type="ECO:0000256" key="3">
    <source>
        <dbReference type="ARBA" id="ARBA00022679"/>
    </source>
</evidence>
<dbReference type="Gene3D" id="3.90.1150.10">
    <property type="entry name" value="Aspartate Aminotransferase, domain 1"/>
    <property type="match status" value="1"/>
</dbReference>
<proteinExistence type="inferred from homology"/>
<dbReference type="InterPro" id="IPR005814">
    <property type="entry name" value="Aminotrans_3"/>
</dbReference>
<dbReference type="PANTHER" id="PTHR43094">
    <property type="entry name" value="AMINOTRANSFERASE"/>
    <property type="match status" value="1"/>
</dbReference>
<evidence type="ECO:0000256" key="1">
    <source>
        <dbReference type="ARBA" id="ARBA00008954"/>
    </source>
</evidence>
<dbReference type="CDD" id="cd00610">
    <property type="entry name" value="OAT_like"/>
    <property type="match status" value="1"/>
</dbReference>
<dbReference type="InterPro" id="IPR049704">
    <property type="entry name" value="Aminotrans_3_PPA_site"/>
</dbReference>
<dbReference type="PIRSF" id="PIRSF000521">
    <property type="entry name" value="Transaminase_4ab_Lys_Orn"/>
    <property type="match status" value="1"/>
</dbReference>
<dbReference type="InterPro" id="IPR015422">
    <property type="entry name" value="PyrdxlP-dep_Trfase_small"/>
</dbReference>
<feature type="non-terminal residue" evidence="5">
    <location>
        <position position="1"/>
    </location>
</feature>
<dbReference type="Gene3D" id="3.40.640.10">
    <property type="entry name" value="Type I PLP-dependent aspartate aminotransferase-like (Major domain)"/>
    <property type="match status" value="1"/>
</dbReference>
<evidence type="ECO:0000313" key="5">
    <source>
        <dbReference type="EMBL" id="SUZ67015.1"/>
    </source>
</evidence>
<dbReference type="Pfam" id="PF00202">
    <property type="entry name" value="Aminotran_3"/>
    <property type="match status" value="1"/>
</dbReference>
<evidence type="ECO:0000256" key="2">
    <source>
        <dbReference type="ARBA" id="ARBA00022576"/>
    </source>
</evidence>
<dbReference type="InterPro" id="IPR015424">
    <property type="entry name" value="PyrdxlP-dep_Trfase"/>
</dbReference>
<dbReference type="GO" id="GO:0008483">
    <property type="term" value="F:transaminase activity"/>
    <property type="evidence" value="ECO:0007669"/>
    <property type="project" value="UniProtKB-KW"/>
</dbReference>
<accession>A0A381PJ18</accession>
<evidence type="ECO:0000256" key="4">
    <source>
        <dbReference type="ARBA" id="ARBA00022898"/>
    </source>
</evidence>
<dbReference type="PANTHER" id="PTHR43094:SF1">
    <property type="entry name" value="AMINOTRANSFERASE CLASS-III"/>
    <property type="match status" value="1"/>
</dbReference>
<dbReference type="EMBL" id="UINC01001000">
    <property type="protein sequence ID" value="SUZ67015.1"/>
    <property type="molecule type" value="Genomic_DNA"/>
</dbReference>
<dbReference type="NCBIfam" id="NF005447">
    <property type="entry name" value="PRK07036.1"/>
    <property type="match status" value="1"/>
</dbReference>
<dbReference type="SUPFAM" id="SSF53383">
    <property type="entry name" value="PLP-dependent transferases"/>
    <property type="match status" value="1"/>
</dbReference>
<name>A0A381PJ18_9ZZZZ</name>
<dbReference type="InterPro" id="IPR015421">
    <property type="entry name" value="PyrdxlP-dep_Trfase_major"/>
</dbReference>
<evidence type="ECO:0008006" key="6">
    <source>
        <dbReference type="Google" id="ProtNLM"/>
    </source>
</evidence>
<sequence length="461" mass="50828">VKSEDYRNKYNSHLIHPWSDFSFLGKDDSSTVIVKGEGVYIYDAEGNKLLDGPAGMWCMQTGYGRKEIADAVAAQIMELGYACSFSVINNKEVELAERIAAHTPGDLNRIFFTTGGSTAVDSALRLCQLANNIKGQSCRKHIITRDKAYHGSTFLAASVTGKERDKSAMDTIQDNIHFLTAPCHFYHSEFASEEEFCDFLVEELESKIQEIGPENIMCFIAEPILASGGVIVPPKNYNYRCWQIVTKYDITYIADEVVTGFGRLGHWFSSENEFGIIPDIIIFAKGVTSGYMPLGGYAVSDKFLDGFVGENADGCSYLNGYTWSGNPVACAAGLASWDIIENEGLLKHVKEIAPYFQQQLRTLKDIPLVGDVRGAGLMAAVEMTSKADNETELLEKDFAVGEMVDAYCQQFGLVVRPFINICIISPPLIITKPQIDDLVGIMRKGLELTLADLRSQGVCVN</sequence>
<comment type="similarity">
    <text evidence="1">Belongs to the class-III pyridoxal-phosphate-dependent aminotransferase family.</text>
</comment>
<gene>
    <name evidence="5" type="ORF">METZ01_LOCUS19869</name>
</gene>
<protein>
    <recommendedName>
        <fullName evidence="6">Aspartate aminotransferase family protein</fullName>
    </recommendedName>
</protein>
<reference evidence="5" key="1">
    <citation type="submission" date="2018-05" db="EMBL/GenBank/DDBJ databases">
        <authorList>
            <person name="Lanie J.A."/>
            <person name="Ng W.-L."/>
            <person name="Kazmierczak K.M."/>
            <person name="Andrzejewski T.M."/>
            <person name="Davidsen T.M."/>
            <person name="Wayne K.J."/>
            <person name="Tettelin H."/>
            <person name="Glass J.I."/>
            <person name="Rusch D."/>
            <person name="Podicherti R."/>
            <person name="Tsui H.-C.T."/>
            <person name="Winkler M.E."/>
        </authorList>
    </citation>
    <scope>NUCLEOTIDE SEQUENCE</scope>
</reference>
<keyword evidence="4" id="KW-0663">Pyridoxal phosphate</keyword>
<dbReference type="AlphaFoldDB" id="A0A381PJ18"/>